<dbReference type="InterPro" id="IPR003781">
    <property type="entry name" value="CoA-bd"/>
</dbReference>
<evidence type="ECO:0000313" key="2">
    <source>
        <dbReference type="EMBL" id="GLB48966.1"/>
    </source>
</evidence>
<gene>
    <name evidence="2" type="ORF">Y10_13340</name>
</gene>
<sequence>MKTLVIGASTNPDRYSYKAVKRLLDKGMDVEAIGMKEGKIGPVTIKTDKFDTDGVDTVSLYVNPMIQESYYDYVVNLQPRRVIFNPGTENYEFIHKLKEEGIEAEVACTLVLLSTNQY</sequence>
<comment type="caution">
    <text evidence="2">The sequence shown here is derived from an EMBL/GenBank/DDBJ whole genome shotgun (WGS) entry which is preliminary data.</text>
</comment>
<dbReference type="EMBL" id="BRVO01000001">
    <property type="protein sequence ID" value="GLB48966.1"/>
    <property type="molecule type" value="Genomic_DNA"/>
</dbReference>
<feature type="domain" description="CoA-binding" evidence="1">
    <location>
        <begin position="3"/>
        <end position="112"/>
    </location>
</feature>
<evidence type="ECO:0000259" key="1">
    <source>
        <dbReference type="Pfam" id="PF13380"/>
    </source>
</evidence>
<dbReference type="InterPro" id="IPR036291">
    <property type="entry name" value="NAD(P)-bd_dom_sf"/>
</dbReference>
<dbReference type="RefSeq" id="WP_281764586.1">
    <property type="nucleotide sequence ID" value="NZ_BRVO01000001.1"/>
</dbReference>
<keyword evidence="3" id="KW-1185">Reference proteome</keyword>
<accession>A0ABQ5MHR5</accession>
<evidence type="ECO:0000313" key="3">
    <source>
        <dbReference type="Proteomes" id="UP001143543"/>
    </source>
</evidence>
<dbReference type="Gene3D" id="3.40.50.720">
    <property type="entry name" value="NAD(P)-binding Rossmann-like Domain"/>
    <property type="match status" value="1"/>
</dbReference>
<name>A0ABQ5MHR5_9FLAO</name>
<organism evidence="2 3">
    <name type="scientific">Neptunitalea lumnitzerae</name>
    <dbReference type="NCBI Taxonomy" id="2965509"/>
    <lineage>
        <taxon>Bacteria</taxon>
        <taxon>Pseudomonadati</taxon>
        <taxon>Bacteroidota</taxon>
        <taxon>Flavobacteriia</taxon>
        <taxon>Flavobacteriales</taxon>
        <taxon>Flavobacteriaceae</taxon>
        <taxon>Neptunitalea</taxon>
    </lineage>
</organism>
<protein>
    <submittedName>
        <fullName evidence="2">CoA-binding protein</fullName>
    </submittedName>
</protein>
<dbReference type="SUPFAM" id="SSF51735">
    <property type="entry name" value="NAD(P)-binding Rossmann-fold domains"/>
    <property type="match status" value="1"/>
</dbReference>
<proteinExistence type="predicted"/>
<reference evidence="2" key="1">
    <citation type="submission" date="2022-07" db="EMBL/GenBank/DDBJ databases">
        <title>Taxonomy of Novel Oxalotrophic and Methylotrophic Bacteria.</title>
        <authorList>
            <person name="Sahin N."/>
            <person name="Tani A."/>
        </authorList>
    </citation>
    <scope>NUCLEOTIDE SEQUENCE</scope>
    <source>
        <strain evidence="2">Y10</strain>
    </source>
</reference>
<dbReference type="Pfam" id="PF13380">
    <property type="entry name" value="CoA_binding_2"/>
    <property type="match status" value="1"/>
</dbReference>
<dbReference type="Proteomes" id="UP001143543">
    <property type="component" value="Unassembled WGS sequence"/>
</dbReference>